<protein>
    <submittedName>
        <fullName evidence="1">Uncharacterized protein</fullName>
    </submittedName>
</protein>
<proteinExistence type="predicted"/>
<evidence type="ECO:0000313" key="2">
    <source>
        <dbReference type="Proteomes" id="UP000694382"/>
    </source>
</evidence>
<reference evidence="1" key="1">
    <citation type="submission" date="2020-02" db="EMBL/GenBank/DDBJ databases">
        <authorList>
            <person name="Enbody D E."/>
            <person name="Pettersson E M."/>
        </authorList>
    </citation>
    <scope>NUCLEOTIDE SEQUENCE [LARGE SCALE GENOMIC DNA]</scope>
</reference>
<dbReference type="AlphaFoldDB" id="A0A8C3M4X6"/>
<accession>A0A8C3M4X6</accession>
<sequence>HLRMECMTALFICHCSPSWLGFPLCTLGPKTASGAYWHKSILSQHHLRNWSGKSSLTFMSVSPQCLLQESQTAQPSVSLLCAVFCVLFPRQNGCGFRFYRCSAYPFFGEQWEPTPQALRWSEGWRDPATAALGLFVGSPVAMARGEPSAGRAEELRVHTMRDIQ</sequence>
<reference evidence="1" key="2">
    <citation type="submission" date="2025-08" db="UniProtKB">
        <authorList>
            <consortium name="Ensembl"/>
        </authorList>
    </citation>
    <scope>IDENTIFICATION</scope>
</reference>
<reference evidence="1" key="3">
    <citation type="submission" date="2025-09" db="UniProtKB">
        <authorList>
            <consortium name="Ensembl"/>
        </authorList>
    </citation>
    <scope>IDENTIFICATION</scope>
</reference>
<dbReference type="Proteomes" id="UP000694382">
    <property type="component" value="Chromosome 1"/>
</dbReference>
<name>A0A8C3M4X6_GEOPR</name>
<organism evidence="1 2">
    <name type="scientific">Geospiza parvula</name>
    <name type="common">Small tree-finch</name>
    <name type="synonym">Camarhynchus parvulus</name>
    <dbReference type="NCBI Taxonomy" id="87175"/>
    <lineage>
        <taxon>Eukaryota</taxon>
        <taxon>Metazoa</taxon>
        <taxon>Chordata</taxon>
        <taxon>Craniata</taxon>
        <taxon>Vertebrata</taxon>
        <taxon>Euteleostomi</taxon>
        <taxon>Archelosauria</taxon>
        <taxon>Archosauria</taxon>
        <taxon>Dinosauria</taxon>
        <taxon>Saurischia</taxon>
        <taxon>Theropoda</taxon>
        <taxon>Coelurosauria</taxon>
        <taxon>Aves</taxon>
        <taxon>Neognathae</taxon>
        <taxon>Neoaves</taxon>
        <taxon>Telluraves</taxon>
        <taxon>Australaves</taxon>
        <taxon>Passeriformes</taxon>
        <taxon>Thraupidae</taxon>
        <taxon>Camarhynchus</taxon>
    </lineage>
</organism>
<evidence type="ECO:0000313" key="1">
    <source>
        <dbReference type="Ensembl" id="ENSCPVP00000001128.1"/>
    </source>
</evidence>
<dbReference type="Ensembl" id="ENSCPVT00000001179.2">
    <property type="protein sequence ID" value="ENSCPVP00000001128.1"/>
    <property type="gene ID" value="ENSCPVG00000000862.2"/>
</dbReference>
<keyword evidence="2" id="KW-1185">Reference proteome</keyword>